<organism evidence="1">
    <name type="scientific">Anguilla anguilla</name>
    <name type="common">European freshwater eel</name>
    <name type="synonym">Muraena anguilla</name>
    <dbReference type="NCBI Taxonomy" id="7936"/>
    <lineage>
        <taxon>Eukaryota</taxon>
        <taxon>Metazoa</taxon>
        <taxon>Chordata</taxon>
        <taxon>Craniata</taxon>
        <taxon>Vertebrata</taxon>
        <taxon>Euteleostomi</taxon>
        <taxon>Actinopterygii</taxon>
        <taxon>Neopterygii</taxon>
        <taxon>Teleostei</taxon>
        <taxon>Anguilliformes</taxon>
        <taxon>Anguillidae</taxon>
        <taxon>Anguilla</taxon>
    </lineage>
</organism>
<name>A0A0E9U5K1_ANGAN</name>
<accession>A0A0E9U5K1</accession>
<sequence>MCTTEDRCSKGPVSGLDSMPMMPVMFHRVAMAMEDDMFCLCIS</sequence>
<proteinExistence type="predicted"/>
<dbReference type="AlphaFoldDB" id="A0A0E9U5K1"/>
<evidence type="ECO:0000313" key="1">
    <source>
        <dbReference type="EMBL" id="JAH60223.1"/>
    </source>
</evidence>
<protein>
    <submittedName>
        <fullName evidence="1">Uncharacterized protein</fullName>
    </submittedName>
</protein>
<reference evidence="1" key="1">
    <citation type="submission" date="2014-11" db="EMBL/GenBank/DDBJ databases">
        <authorList>
            <person name="Amaro Gonzalez C."/>
        </authorList>
    </citation>
    <scope>NUCLEOTIDE SEQUENCE</scope>
</reference>
<reference evidence="1" key="2">
    <citation type="journal article" date="2015" name="Fish Shellfish Immunol.">
        <title>Early steps in the European eel (Anguilla anguilla)-Vibrio vulnificus interaction in the gills: Role of the RtxA13 toxin.</title>
        <authorList>
            <person name="Callol A."/>
            <person name="Pajuelo D."/>
            <person name="Ebbesson L."/>
            <person name="Teles M."/>
            <person name="MacKenzie S."/>
            <person name="Amaro C."/>
        </authorList>
    </citation>
    <scope>NUCLEOTIDE SEQUENCE</scope>
</reference>
<dbReference type="EMBL" id="GBXM01048354">
    <property type="protein sequence ID" value="JAH60223.1"/>
    <property type="molecule type" value="Transcribed_RNA"/>
</dbReference>